<keyword evidence="6 11" id="KW-0441">Lipid A biosynthesis</keyword>
<evidence type="ECO:0000256" key="10">
    <source>
        <dbReference type="ARBA" id="ARBA00048975"/>
    </source>
</evidence>
<dbReference type="OrthoDB" id="9801642at2"/>
<dbReference type="GO" id="GO:0008915">
    <property type="term" value="F:lipid-A-disaccharide synthase activity"/>
    <property type="evidence" value="ECO:0007669"/>
    <property type="project" value="UniProtKB-UniRule"/>
</dbReference>
<dbReference type="HAMAP" id="MF_00392">
    <property type="entry name" value="LpxB"/>
    <property type="match status" value="1"/>
</dbReference>
<evidence type="ECO:0000256" key="2">
    <source>
        <dbReference type="ARBA" id="ARBA00007868"/>
    </source>
</evidence>
<proteinExistence type="inferred from homology"/>
<keyword evidence="13" id="KW-1185">Reference proteome</keyword>
<evidence type="ECO:0000256" key="1">
    <source>
        <dbReference type="ARBA" id="ARBA00002056"/>
    </source>
</evidence>
<evidence type="ECO:0000256" key="7">
    <source>
        <dbReference type="ARBA" id="ARBA00022676"/>
    </source>
</evidence>
<keyword evidence="5 11" id="KW-0444">Lipid biosynthesis</keyword>
<protein>
    <recommendedName>
        <fullName evidence="4 11">Lipid-A-disaccharide synthase</fullName>
        <ecNumber evidence="3 11">2.4.1.182</ecNumber>
    </recommendedName>
</protein>
<keyword evidence="7 11" id="KW-0328">Glycosyltransferase</keyword>
<evidence type="ECO:0000313" key="13">
    <source>
        <dbReference type="Proteomes" id="UP000032266"/>
    </source>
</evidence>
<reference evidence="12 13" key="1">
    <citation type="submission" date="2014-01" db="EMBL/GenBank/DDBJ databases">
        <title>Full genme sequencing of cellulolytic bacterium Gynuella sunshinyii YC6258T gen. nov., sp. nov.</title>
        <authorList>
            <person name="Khan H."/>
            <person name="Chung E.J."/>
            <person name="Chung Y.R."/>
        </authorList>
    </citation>
    <scope>NUCLEOTIDE SEQUENCE [LARGE SCALE GENOMIC DNA]</scope>
    <source>
        <strain evidence="12 13">YC6258</strain>
    </source>
</reference>
<sequence>MKKRLRIAIIAGEASGDILGAGLIQALKEQYPSVEFEGIGGPLMIANGFRSLFPMEKLSVMGLVEVLKHLPEILSIRRKTIQYLLKNPPDMLIGIDAPDFCLTVEARLKAHGIKTIHYVSPTVWVWREKRVFKIKKAADLVLCLFPFEPDFYARYQVDAEFVGHTLADQIPMDPDQNAARRQLGLSSDVLRIAVLPGSRRSEVERLGSVFFEAAQRVQQIHPGIEFIIPCATPTIRSMLEQQLKNYLGLRVTLFDGQSRVVMTAADLVLLASGTAALEAMLLKKPMVVSYIMSPLTWFLVKRMVKTQWASLPNILAKRSVVPELLQYDATAEKIADELLTYLENSDRTDQLMDTFKFIHKQLRRDADQVAANAVLKRILSETDDHEK</sequence>
<evidence type="ECO:0000256" key="9">
    <source>
        <dbReference type="ARBA" id="ARBA00023098"/>
    </source>
</evidence>
<dbReference type="Proteomes" id="UP000032266">
    <property type="component" value="Chromosome"/>
</dbReference>
<comment type="function">
    <text evidence="1 11">Condensation of UDP-2,3-diacylglucosamine and 2,3-diacylglucosamine-1-phosphate to form lipid A disaccharide, a precursor of lipid A, a phosphorylated glycolipid that anchors the lipopolysaccharide to the outer membrane of the cell.</text>
</comment>
<dbReference type="GO" id="GO:0009245">
    <property type="term" value="P:lipid A biosynthetic process"/>
    <property type="evidence" value="ECO:0007669"/>
    <property type="project" value="UniProtKB-UniRule"/>
</dbReference>
<evidence type="ECO:0000256" key="5">
    <source>
        <dbReference type="ARBA" id="ARBA00022516"/>
    </source>
</evidence>
<organism evidence="12 13">
    <name type="scientific">Gynuella sunshinyii YC6258</name>
    <dbReference type="NCBI Taxonomy" id="1445510"/>
    <lineage>
        <taxon>Bacteria</taxon>
        <taxon>Pseudomonadati</taxon>
        <taxon>Pseudomonadota</taxon>
        <taxon>Gammaproteobacteria</taxon>
        <taxon>Oceanospirillales</taxon>
        <taxon>Saccharospirillaceae</taxon>
        <taxon>Gynuella</taxon>
    </lineage>
</organism>
<dbReference type="PATRIC" id="fig|1445510.3.peg.2600"/>
<dbReference type="HOGENOM" id="CLU_036577_3_0_6"/>
<comment type="similarity">
    <text evidence="2 11">Belongs to the LpxB family.</text>
</comment>
<gene>
    <name evidence="11" type="primary">lpxB</name>
    <name evidence="12" type="ORF">YC6258_02648</name>
</gene>
<dbReference type="NCBIfam" id="TIGR00215">
    <property type="entry name" value="lpxB"/>
    <property type="match status" value="1"/>
</dbReference>
<evidence type="ECO:0000256" key="6">
    <source>
        <dbReference type="ARBA" id="ARBA00022556"/>
    </source>
</evidence>
<dbReference type="STRING" id="1445510.YC6258_02648"/>
<dbReference type="EMBL" id="CP007142">
    <property type="protein sequence ID" value="AJQ94686.1"/>
    <property type="molecule type" value="Genomic_DNA"/>
</dbReference>
<dbReference type="KEGG" id="gsn:YC6258_02648"/>
<evidence type="ECO:0000313" key="12">
    <source>
        <dbReference type="EMBL" id="AJQ94686.1"/>
    </source>
</evidence>
<name>A0A0C5VK84_9GAMM</name>
<dbReference type="Gene3D" id="3.40.50.2000">
    <property type="entry name" value="Glycogen Phosphorylase B"/>
    <property type="match status" value="1"/>
</dbReference>
<dbReference type="PANTHER" id="PTHR30372:SF4">
    <property type="entry name" value="LIPID-A-DISACCHARIDE SYNTHASE, MITOCHONDRIAL-RELATED"/>
    <property type="match status" value="1"/>
</dbReference>
<dbReference type="GO" id="GO:0016020">
    <property type="term" value="C:membrane"/>
    <property type="evidence" value="ECO:0007669"/>
    <property type="project" value="GOC"/>
</dbReference>
<accession>A0A0C5VK84</accession>
<dbReference type="InterPro" id="IPR003835">
    <property type="entry name" value="Glyco_trans_19"/>
</dbReference>
<comment type="pathway">
    <text evidence="11">Bacterial outer membrane biogenesis; LPS lipid A biosynthesis.</text>
</comment>
<keyword evidence="8 11" id="KW-0808">Transferase</keyword>
<dbReference type="SUPFAM" id="SSF53756">
    <property type="entry name" value="UDP-Glycosyltransferase/glycogen phosphorylase"/>
    <property type="match status" value="1"/>
</dbReference>
<evidence type="ECO:0000256" key="8">
    <source>
        <dbReference type="ARBA" id="ARBA00022679"/>
    </source>
</evidence>
<evidence type="ECO:0000256" key="4">
    <source>
        <dbReference type="ARBA" id="ARBA00020902"/>
    </source>
</evidence>
<dbReference type="AlphaFoldDB" id="A0A0C5VK84"/>
<comment type="catalytic activity">
    <reaction evidence="10 11">
        <text>a lipid X + a UDP-2-N,3-O-bis[(3R)-3-hydroxyacyl]-alpha-D-glucosamine = a lipid A disaccharide + UDP + H(+)</text>
        <dbReference type="Rhea" id="RHEA:67828"/>
        <dbReference type="ChEBI" id="CHEBI:15378"/>
        <dbReference type="ChEBI" id="CHEBI:58223"/>
        <dbReference type="ChEBI" id="CHEBI:137748"/>
        <dbReference type="ChEBI" id="CHEBI:176338"/>
        <dbReference type="ChEBI" id="CHEBI:176343"/>
        <dbReference type="EC" id="2.4.1.182"/>
    </reaction>
</comment>
<dbReference type="GO" id="GO:0005543">
    <property type="term" value="F:phospholipid binding"/>
    <property type="evidence" value="ECO:0007669"/>
    <property type="project" value="TreeGrafter"/>
</dbReference>
<evidence type="ECO:0000256" key="11">
    <source>
        <dbReference type="HAMAP-Rule" id="MF_00392"/>
    </source>
</evidence>
<dbReference type="UniPathway" id="UPA00973"/>
<keyword evidence="9 11" id="KW-0443">Lipid metabolism</keyword>
<dbReference type="PANTHER" id="PTHR30372">
    <property type="entry name" value="LIPID-A-DISACCHARIDE SYNTHASE"/>
    <property type="match status" value="1"/>
</dbReference>
<dbReference type="Pfam" id="PF02684">
    <property type="entry name" value="LpxB"/>
    <property type="match status" value="1"/>
</dbReference>
<dbReference type="RefSeq" id="WP_044617175.1">
    <property type="nucleotide sequence ID" value="NZ_CP007142.1"/>
</dbReference>
<dbReference type="EC" id="2.4.1.182" evidence="3 11"/>
<evidence type="ECO:0000256" key="3">
    <source>
        <dbReference type="ARBA" id="ARBA00012687"/>
    </source>
</evidence>